<dbReference type="PROSITE" id="PS51819">
    <property type="entry name" value="VOC"/>
    <property type="match status" value="1"/>
</dbReference>
<dbReference type="Gene3D" id="3.10.180.10">
    <property type="entry name" value="2,3-Dihydroxybiphenyl 1,2-Dioxygenase, domain 1"/>
    <property type="match status" value="1"/>
</dbReference>
<proteinExistence type="predicted"/>
<dbReference type="SUPFAM" id="SSF54593">
    <property type="entry name" value="Glyoxalase/Bleomycin resistance protein/Dihydroxybiphenyl dioxygenase"/>
    <property type="match status" value="1"/>
</dbReference>
<dbReference type="RefSeq" id="WP_204636966.1">
    <property type="nucleotide sequence ID" value="NZ_CP183983.1"/>
</dbReference>
<dbReference type="PANTHER" id="PTHR33993">
    <property type="entry name" value="GLYOXALASE-RELATED"/>
    <property type="match status" value="1"/>
</dbReference>
<dbReference type="InterPro" id="IPR052164">
    <property type="entry name" value="Anthracycline_SecMetBiosynth"/>
</dbReference>
<feature type="domain" description="VOC" evidence="1">
    <location>
        <begin position="6"/>
        <end position="120"/>
    </location>
</feature>
<evidence type="ECO:0000313" key="2">
    <source>
        <dbReference type="EMBL" id="MBM7122513.1"/>
    </source>
</evidence>
<accession>A0ABS2JWS9</accession>
<dbReference type="InterPro" id="IPR041581">
    <property type="entry name" value="Glyoxalase_6"/>
</dbReference>
<evidence type="ECO:0000259" key="1">
    <source>
        <dbReference type="PROSITE" id="PS51819"/>
    </source>
</evidence>
<reference evidence="2 3" key="1">
    <citation type="submission" date="2020-10" db="EMBL/GenBank/DDBJ databases">
        <title>Phylogeny of dyella-like bacteria.</title>
        <authorList>
            <person name="Fu J."/>
        </authorList>
    </citation>
    <scope>NUCLEOTIDE SEQUENCE [LARGE SCALE GENOMIC DNA]</scope>
    <source>
        <strain evidence="2 3">THG-B117</strain>
    </source>
</reference>
<dbReference type="Proteomes" id="UP001430065">
    <property type="component" value="Unassembled WGS sequence"/>
</dbReference>
<dbReference type="InterPro" id="IPR037523">
    <property type="entry name" value="VOC_core"/>
</dbReference>
<gene>
    <name evidence="2" type="ORF">ISP20_15205</name>
</gene>
<comment type="caution">
    <text evidence="2">The sequence shown here is derived from an EMBL/GenBank/DDBJ whole genome shotgun (WGS) entry which is preliminary data.</text>
</comment>
<dbReference type="InterPro" id="IPR029068">
    <property type="entry name" value="Glyas_Bleomycin-R_OHBP_Dase"/>
</dbReference>
<name>A0ABS2JWS9_9GAMM</name>
<dbReference type="Pfam" id="PF18029">
    <property type="entry name" value="Glyoxalase_6"/>
    <property type="match status" value="1"/>
</dbReference>
<organism evidence="2 3">
    <name type="scientific">Dyella kyungheensis</name>
    <dbReference type="NCBI Taxonomy" id="1242174"/>
    <lineage>
        <taxon>Bacteria</taxon>
        <taxon>Pseudomonadati</taxon>
        <taxon>Pseudomonadota</taxon>
        <taxon>Gammaproteobacteria</taxon>
        <taxon>Lysobacterales</taxon>
        <taxon>Rhodanobacteraceae</taxon>
        <taxon>Dyella</taxon>
    </lineage>
</organism>
<protein>
    <submittedName>
        <fullName evidence="2">VOC family protein</fullName>
    </submittedName>
</protein>
<dbReference type="CDD" id="cd06587">
    <property type="entry name" value="VOC"/>
    <property type="match status" value="1"/>
</dbReference>
<dbReference type="EMBL" id="JADIKC010000007">
    <property type="protein sequence ID" value="MBM7122513.1"/>
    <property type="molecule type" value="Genomic_DNA"/>
</dbReference>
<keyword evidence="3" id="KW-1185">Reference proteome</keyword>
<sequence>MAKVTGFGGIFFKARDPAALGEWYARHLGFPLEDWGGARFEDDASRPGYIVWTPFAADTTYFAPSSQPYMLNFRVDDLDGLLAQLKADGVDVDGRIEESEFGRFSWIMDPEGTRIELWQPPG</sequence>
<dbReference type="PANTHER" id="PTHR33993:SF5">
    <property type="entry name" value="GLYOXALASE"/>
    <property type="match status" value="1"/>
</dbReference>
<evidence type="ECO:0000313" key="3">
    <source>
        <dbReference type="Proteomes" id="UP001430065"/>
    </source>
</evidence>